<evidence type="ECO:0000256" key="3">
    <source>
        <dbReference type="ARBA" id="ARBA00022741"/>
    </source>
</evidence>
<dbReference type="PROSITE" id="PS00211">
    <property type="entry name" value="ABC_TRANSPORTER_1"/>
    <property type="match status" value="1"/>
</dbReference>
<dbReference type="InterPro" id="IPR027417">
    <property type="entry name" value="P-loop_NTPase"/>
</dbReference>
<dbReference type="InterPro" id="IPR047748">
    <property type="entry name" value="AztA-like"/>
</dbReference>
<dbReference type="InterPro" id="IPR017871">
    <property type="entry name" value="ABC_transporter-like_CS"/>
</dbReference>
<dbReference type="EMBL" id="JABVEC010000037">
    <property type="protein sequence ID" value="MBC6470198.1"/>
    <property type="molecule type" value="Genomic_DNA"/>
</dbReference>
<dbReference type="SUPFAM" id="SSF52540">
    <property type="entry name" value="P-loop containing nucleoside triphosphate hydrolases"/>
    <property type="match status" value="1"/>
</dbReference>
<keyword evidence="3" id="KW-0547">Nucleotide-binding</keyword>
<sequence length="263" mass="27808">MMAQPGTVITLRGVSARYGSTVALSDVTAELPGARVTALVGHNGSGKSTLLGVLAGTHAPCGGAVDRSGVRRPALVLQRSAVSAALPMTALDAVTMGRWAHRGWWRRLTRHDRAVVRDCLERMGIAELAHKQLAELSGGQRQRVLIAQGLAQESDLLLLDEPAAGLDDAGRGRILQVLEQVKAQGVTVVHATHDAEAARHADHCLLLAEGRLLAQGRYEEVLPSGPDGHQAERLRSSDVVADSLVDSARQVPVTESAGHGARR</sequence>
<protein>
    <submittedName>
        <fullName evidence="6">Metal ABC transporter ATP-binding protein</fullName>
    </submittedName>
</protein>
<organism evidence="6 7">
    <name type="scientific">Actinomadura alba</name>
    <dbReference type="NCBI Taxonomy" id="406431"/>
    <lineage>
        <taxon>Bacteria</taxon>
        <taxon>Bacillati</taxon>
        <taxon>Actinomycetota</taxon>
        <taxon>Actinomycetes</taxon>
        <taxon>Streptosporangiales</taxon>
        <taxon>Thermomonosporaceae</taxon>
        <taxon>Actinomadura</taxon>
    </lineage>
</organism>
<evidence type="ECO:0000256" key="1">
    <source>
        <dbReference type="ARBA" id="ARBA00005417"/>
    </source>
</evidence>
<dbReference type="InterPro" id="IPR003593">
    <property type="entry name" value="AAA+_ATPase"/>
</dbReference>
<name>A0ABR7LZC4_9ACTN</name>
<evidence type="ECO:0000259" key="5">
    <source>
        <dbReference type="PROSITE" id="PS50893"/>
    </source>
</evidence>
<dbReference type="InterPro" id="IPR003439">
    <property type="entry name" value="ABC_transporter-like_ATP-bd"/>
</dbReference>
<dbReference type="Proteomes" id="UP000805614">
    <property type="component" value="Unassembled WGS sequence"/>
</dbReference>
<keyword evidence="7" id="KW-1185">Reference proteome</keyword>
<dbReference type="Pfam" id="PF00005">
    <property type="entry name" value="ABC_tran"/>
    <property type="match status" value="1"/>
</dbReference>
<dbReference type="GO" id="GO:0005524">
    <property type="term" value="F:ATP binding"/>
    <property type="evidence" value="ECO:0007669"/>
    <property type="project" value="UniProtKB-KW"/>
</dbReference>
<evidence type="ECO:0000313" key="6">
    <source>
        <dbReference type="EMBL" id="MBC6470198.1"/>
    </source>
</evidence>
<dbReference type="PROSITE" id="PS50893">
    <property type="entry name" value="ABC_TRANSPORTER_2"/>
    <property type="match status" value="1"/>
</dbReference>
<gene>
    <name evidence="6" type="ORF">HKK74_32615</name>
</gene>
<accession>A0ABR7LZC4</accession>
<dbReference type="SMART" id="SM00382">
    <property type="entry name" value="AAA"/>
    <property type="match status" value="1"/>
</dbReference>
<keyword evidence="4 6" id="KW-0067">ATP-binding</keyword>
<feature type="domain" description="ABC transporter" evidence="5">
    <location>
        <begin position="9"/>
        <end position="234"/>
    </location>
</feature>
<evidence type="ECO:0000313" key="7">
    <source>
        <dbReference type="Proteomes" id="UP000805614"/>
    </source>
</evidence>
<evidence type="ECO:0000256" key="2">
    <source>
        <dbReference type="ARBA" id="ARBA00022448"/>
    </source>
</evidence>
<dbReference type="NCBIfam" id="NF040873">
    <property type="entry name" value="AztA"/>
    <property type="match status" value="1"/>
</dbReference>
<dbReference type="PANTHER" id="PTHR42734">
    <property type="entry name" value="METAL TRANSPORT SYSTEM ATP-BINDING PROTEIN TM_0124-RELATED"/>
    <property type="match status" value="1"/>
</dbReference>
<dbReference type="InterPro" id="IPR050153">
    <property type="entry name" value="Metal_Ion_Import_ABC"/>
</dbReference>
<keyword evidence="2" id="KW-0813">Transport</keyword>
<evidence type="ECO:0000256" key="4">
    <source>
        <dbReference type="ARBA" id="ARBA00022840"/>
    </source>
</evidence>
<dbReference type="PANTHER" id="PTHR42734:SF5">
    <property type="entry name" value="IRON TRANSPORT SYSTEM ATP-BINDING PROTEIN HI_0361-RELATED"/>
    <property type="match status" value="1"/>
</dbReference>
<comment type="caution">
    <text evidence="6">The sequence shown here is derived from an EMBL/GenBank/DDBJ whole genome shotgun (WGS) entry which is preliminary data.</text>
</comment>
<reference evidence="6 7" key="1">
    <citation type="submission" date="2020-06" db="EMBL/GenBank/DDBJ databases">
        <title>Actinomadura xiongansis sp. nov., isolated from soil of Baiyangdian.</title>
        <authorList>
            <person name="Zhang X."/>
        </authorList>
    </citation>
    <scope>NUCLEOTIDE SEQUENCE [LARGE SCALE GENOMIC DNA]</scope>
    <source>
        <strain evidence="6 7">HBUM206468</strain>
    </source>
</reference>
<dbReference type="Gene3D" id="3.40.50.300">
    <property type="entry name" value="P-loop containing nucleotide triphosphate hydrolases"/>
    <property type="match status" value="1"/>
</dbReference>
<proteinExistence type="inferred from homology"/>
<comment type="similarity">
    <text evidence="1">Belongs to the ABC transporter superfamily.</text>
</comment>